<evidence type="ECO:0000313" key="3">
    <source>
        <dbReference type="Proteomes" id="UP001597183"/>
    </source>
</evidence>
<sequence length="599" mass="67013">MVDIDGLGMGFCLTFVRGRAPHEVISLLGGADPVSIVSSGAALEASVAVEDRVDDQGVRQPTRLDYVAVTRIDDWSMIIESNSVRCTDADVEQALSAAGETVSYYFTVNTNSWFSWHIDGREVVCFDPTYPEERYGTDPGRLDPVLTELGFDLEPEEREDDDDFDWGVQGRAVALMERITGVHWDAEILRQATFRCAGVGDRAPEQPWYSEVREQLADRAAVPRDWGDEIQRERWFKRGGPDRRVESLGHAGATLLKRDRDLTTAIACAPSELIERIITWARERPFRLAGVTVEPWFAPIRDLLRRGEQPTPADLRTAEERMDPFLRTALPIWVRDDENMRRMAVRTMLAPPEPGWPAADLCTTLSRAEGAGGGTLPDPLADLKRDFPELDDVVIPPAPAEHPGMRRRREARQREAAETRRRDLERRWGGRIPADERLLDPEVEMHTIHLVEFDRDLIDQIAAAPAEGQRTMAVWVARYCSTRSGMIAEDWIEAGVLALERGDPPPDWFADFGAAFAHWQGIPRESITYHGSVSMGGEEPVRIDPAVIAIHTILMARHDNPLIAAMDTVRNAIVLYGSETVITAFRAAFNLPAGTGQIR</sequence>
<dbReference type="InterPro" id="IPR045592">
    <property type="entry name" value="DUF6461"/>
</dbReference>
<dbReference type="Proteomes" id="UP001597183">
    <property type="component" value="Unassembled WGS sequence"/>
</dbReference>
<dbReference type="EMBL" id="JBHTMK010000079">
    <property type="protein sequence ID" value="MFD1374131.1"/>
    <property type="molecule type" value="Genomic_DNA"/>
</dbReference>
<name>A0ABW4ATV5_9ACTN</name>
<feature type="compositionally biased region" description="Basic and acidic residues" evidence="1">
    <location>
        <begin position="412"/>
        <end position="421"/>
    </location>
</feature>
<feature type="region of interest" description="Disordered" evidence="1">
    <location>
        <begin position="395"/>
        <end position="421"/>
    </location>
</feature>
<evidence type="ECO:0000313" key="2">
    <source>
        <dbReference type="EMBL" id="MFD1374131.1"/>
    </source>
</evidence>
<comment type="caution">
    <text evidence="2">The sequence shown here is derived from an EMBL/GenBank/DDBJ whole genome shotgun (WGS) entry which is preliminary data.</text>
</comment>
<dbReference type="Pfam" id="PF20062">
    <property type="entry name" value="DUF6461"/>
    <property type="match status" value="1"/>
</dbReference>
<protein>
    <submittedName>
        <fullName evidence="2">DUF6461 domain-containing protein</fullName>
    </submittedName>
</protein>
<keyword evidence="3" id="KW-1185">Reference proteome</keyword>
<evidence type="ECO:0000256" key="1">
    <source>
        <dbReference type="SAM" id="MobiDB-lite"/>
    </source>
</evidence>
<gene>
    <name evidence="2" type="ORF">ACFQ5G_53135</name>
</gene>
<organism evidence="2 3">
    <name type="scientific">Actinoplanes sichuanensis</name>
    <dbReference type="NCBI Taxonomy" id="512349"/>
    <lineage>
        <taxon>Bacteria</taxon>
        <taxon>Bacillati</taxon>
        <taxon>Actinomycetota</taxon>
        <taxon>Actinomycetes</taxon>
        <taxon>Micromonosporales</taxon>
        <taxon>Micromonosporaceae</taxon>
        <taxon>Actinoplanes</taxon>
    </lineage>
</organism>
<reference evidence="3" key="1">
    <citation type="journal article" date="2019" name="Int. J. Syst. Evol. Microbiol.">
        <title>The Global Catalogue of Microorganisms (GCM) 10K type strain sequencing project: providing services to taxonomists for standard genome sequencing and annotation.</title>
        <authorList>
            <consortium name="The Broad Institute Genomics Platform"/>
            <consortium name="The Broad Institute Genome Sequencing Center for Infectious Disease"/>
            <person name="Wu L."/>
            <person name="Ma J."/>
        </authorList>
    </citation>
    <scope>NUCLEOTIDE SEQUENCE [LARGE SCALE GENOMIC DNA]</scope>
    <source>
        <strain evidence="3">CCM 7526</strain>
    </source>
</reference>
<proteinExistence type="predicted"/>
<dbReference type="RefSeq" id="WP_317794267.1">
    <property type="nucleotide sequence ID" value="NZ_AP028461.1"/>
</dbReference>
<accession>A0ABW4ATV5</accession>